<keyword evidence="4" id="KW-0808">Transferase</keyword>
<evidence type="ECO:0000313" key="9">
    <source>
        <dbReference type="Proteomes" id="UP000886042"/>
    </source>
</evidence>
<comment type="caution">
    <text evidence="8">The sequence shown here is derived from an EMBL/GenBank/DDBJ whole genome shotgun (WGS) entry which is preliminary data.</text>
</comment>
<dbReference type="EMBL" id="DRMN01000007">
    <property type="protein sequence ID" value="HFB54293.1"/>
    <property type="molecule type" value="Genomic_DNA"/>
</dbReference>
<dbReference type="Gene3D" id="1.10.287.130">
    <property type="match status" value="1"/>
</dbReference>
<dbReference type="CDD" id="cd00082">
    <property type="entry name" value="HisKA"/>
    <property type="match status" value="1"/>
</dbReference>
<evidence type="ECO:0000256" key="4">
    <source>
        <dbReference type="ARBA" id="ARBA00022679"/>
    </source>
</evidence>
<keyword evidence="3" id="KW-0597">Phosphoprotein</keyword>
<name>A0A7C3G4D4_9PROT</name>
<dbReference type="AlphaFoldDB" id="A0A7C3G4D4"/>
<dbReference type="Proteomes" id="UP000886042">
    <property type="component" value="Unassembled WGS sequence"/>
</dbReference>
<proteinExistence type="predicted"/>
<evidence type="ECO:0000256" key="1">
    <source>
        <dbReference type="ARBA" id="ARBA00000085"/>
    </source>
</evidence>
<dbReference type="InterPro" id="IPR050351">
    <property type="entry name" value="BphY/WalK/GraS-like"/>
</dbReference>
<evidence type="ECO:0000256" key="6">
    <source>
        <dbReference type="ARBA" id="ARBA00023012"/>
    </source>
</evidence>
<feature type="domain" description="Signal transduction histidine kinase dimerisation/phosphoacceptor" evidence="7">
    <location>
        <begin position="114"/>
        <end position="181"/>
    </location>
</feature>
<protein>
    <recommendedName>
        <fullName evidence="2">histidine kinase</fullName>
        <ecNumber evidence="2">2.7.13.3</ecNumber>
    </recommendedName>
</protein>
<dbReference type="InterPro" id="IPR036097">
    <property type="entry name" value="HisK_dim/P_sf"/>
</dbReference>
<keyword evidence="5 8" id="KW-0418">Kinase</keyword>
<dbReference type="GO" id="GO:0005886">
    <property type="term" value="C:plasma membrane"/>
    <property type="evidence" value="ECO:0007669"/>
    <property type="project" value="TreeGrafter"/>
</dbReference>
<evidence type="ECO:0000259" key="7">
    <source>
        <dbReference type="SMART" id="SM00388"/>
    </source>
</evidence>
<keyword evidence="6" id="KW-0902">Two-component regulatory system</keyword>
<evidence type="ECO:0000256" key="2">
    <source>
        <dbReference type="ARBA" id="ARBA00012438"/>
    </source>
</evidence>
<dbReference type="SMART" id="SM00388">
    <property type="entry name" value="HisKA"/>
    <property type="match status" value="1"/>
</dbReference>
<dbReference type="GO" id="GO:0000155">
    <property type="term" value="F:phosphorelay sensor kinase activity"/>
    <property type="evidence" value="ECO:0007669"/>
    <property type="project" value="InterPro"/>
</dbReference>
<accession>A0A7C3G4D4</accession>
<evidence type="ECO:0000256" key="3">
    <source>
        <dbReference type="ARBA" id="ARBA00022553"/>
    </source>
</evidence>
<dbReference type="GO" id="GO:0016036">
    <property type="term" value="P:cellular response to phosphate starvation"/>
    <property type="evidence" value="ECO:0007669"/>
    <property type="project" value="TreeGrafter"/>
</dbReference>
<sequence>MSTEIKTTIVKALAQPALVLNLGYKILATNTSAQRLFGLDLHGVDFARVVNHSSAMACLNKAVKSGTLKSCELVLHLQTPRTYKASAALIENTDSPFILFTLLDISAEIDAEKSRSTFVANVSHELRSPLTSMMGIVETLQGPARDDAIARDNFLSLMHGETQRMSRLVGDLLSLSKLEAKEHVPPKGKVD</sequence>
<dbReference type="FunFam" id="1.10.287.130:FF:000001">
    <property type="entry name" value="Two-component sensor histidine kinase"/>
    <property type="match status" value="1"/>
</dbReference>
<dbReference type="PANTHER" id="PTHR45453">
    <property type="entry name" value="PHOSPHATE REGULON SENSOR PROTEIN PHOR"/>
    <property type="match status" value="1"/>
</dbReference>
<feature type="non-terminal residue" evidence="8">
    <location>
        <position position="191"/>
    </location>
</feature>
<dbReference type="EC" id="2.7.13.3" evidence="2"/>
<dbReference type="PANTHER" id="PTHR45453:SF1">
    <property type="entry name" value="PHOSPHATE REGULON SENSOR PROTEIN PHOR"/>
    <property type="match status" value="1"/>
</dbReference>
<dbReference type="GO" id="GO:0004721">
    <property type="term" value="F:phosphoprotein phosphatase activity"/>
    <property type="evidence" value="ECO:0007669"/>
    <property type="project" value="TreeGrafter"/>
</dbReference>
<evidence type="ECO:0000256" key="5">
    <source>
        <dbReference type="ARBA" id="ARBA00022777"/>
    </source>
</evidence>
<dbReference type="InterPro" id="IPR003661">
    <property type="entry name" value="HisK_dim/P_dom"/>
</dbReference>
<gene>
    <name evidence="8" type="ORF">ENJ46_00095</name>
</gene>
<evidence type="ECO:0000313" key="8">
    <source>
        <dbReference type="EMBL" id="HFB54293.1"/>
    </source>
</evidence>
<dbReference type="Pfam" id="PF00512">
    <property type="entry name" value="HisKA"/>
    <property type="match status" value="1"/>
</dbReference>
<reference evidence="8" key="1">
    <citation type="journal article" date="2020" name="mSystems">
        <title>Genome- and Community-Level Interaction Insights into Carbon Utilization and Element Cycling Functions of Hydrothermarchaeota in Hydrothermal Sediment.</title>
        <authorList>
            <person name="Zhou Z."/>
            <person name="Liu Y."/>
            <person name="Xu W."/>
            <person name="Pan J."/>
            <person name="Luo Z.H."/>
            <person name="Li M."/>
        </authorList>
    </citation>
    <scope>NUCLEOTIDE SEQUENCE [LARGE SCALE GENOMIC DNA]</scope>
    <source>
        <strain evidence="8">HyVt-489</strain>
    </source>
</reference>
<comment type="catalytic activity">
    <reaction evidence="1">
        <text>ATP + protein L-histidine = ADP + protein N-phospho-L-histidine.</text>
        <dbReference type="EC" id="2.7.13.3"/>
    </reaction>
</comment>
<dbReference type="SUPFAM" id="SSF47384">
    <property type="entry name" value="Homodimeric domain of signal transducing histidine kinase"/>
    <property type="match status" value="1"/>
</dbReference>
<organism evidence="8 9">
    <name type="scientific">Hellea balneolensis</name>
    <dbReference type="NCBI Taxonomy" id="287478"/>
    <lineage>
        <taxon>Bacteria</taxon>
        <taxon>Pseudomonadati</taxon>
        <taxon>Pseudomonadota</taxon>
        <taxon>Alphaproteobacteria</taxon>
        <taxon>Maricaulales</taxon>
        <taxon>Robiginitomaculaceae</taxon>
        <taxon>Hellea</taxon>
    </lineage>
</organism>